<evidence type="ECO:0000256" key="2">
    <source>
        <dbReference type="RuleBase" id="RU003452"/>
    </source>
</evidence>
<gene>
    <name evidence="3" type="ORF">GCM10007977_087270</name>
</gene>
<proteinExistence type="inferred from homology"/>
<dbReference type="RefSeq" id="WP_229836688.1">
    <property type="nucleotide sequence ID" value="NZ_BMPI01000063.1"/>
</dbReference>
<reference evidence="3" key="2">
    <citation type="submission" date="2020-09" db="EMBL/GenBank/DDBJ databases">
        <authorList>
            <person name="Sun Q."/>
            <person name="Ohkuma M."/>
        </authorList>
    </citation>
    <scope>NUCLEOTIDE SEQUENCE</scope>
    <source>
        <strain evidence="3">JCM 19831</strain>
    </source>
</reference>
<evidence type="ECO:0000313" key="3">
    <source>
        <dbReference type="EMBL" id="GGM72052.1"/>
    </source>
</evidence>
<name>A0A917UA77_9ACTN</name>
<dbReference type="PANTHER" id="PTHR11786:SF0">
    <property type="entry name" value="ARYLAMINE N-ACETYLTRANSFERASE 4-RELATED"/>
    <property type="match status" value="1"/>
</dbReference>
<keyword evidence="4" id="KW-1185">Reference proteome</keyword>
<comment type="caution">
    <text evidence="3">The sequence shown here is derived from an EMBL/GenBank/DDBJ whole genome shotgun (WGS) entry which is preliminary data.</text>
</comment>
<dbReference type="Gene3D" id="2.40.128.150">
    <property type="entry name" value="Cysteine proteinases"/>
    <property type="match status" value="1"/>
</dbReference>
<sequence length="256" mass="28897">MDDGRIDAYLARIGAERPERADLGALRELQRAHLLAVPFENLSIHLDEPIVLTEEALVAKLVDRRRGGFCYELNGAFAALLGGLGFRVTRHSARVWIGGERFSVPFDHMALLVALDEPYLVDVGFGRFSQQPLRLHARGPQLFADGEYEVVERALPDLDVRGPAGWEYRLDPRPYDLADFTMGAWWHQTSPDSHFTRSLTCSLVTPDGRVTLSGTRLVTTRAGERTEKELTDSQTLQVYRERFGVTLDRLPQVRPR</sequence>
<protein>
    <submittedName>
        <fullName evidence="3">N-hydroxyarylamine O-acetyltransferase</fullName>
    </submittedName>
</protein>
<evidence type="ECO:0000313" key="4">
    <source>
        <dbReference type="Proteomes" id="UP000642070"/>
    </source>
</evidence>
<dbReference type="Proteomes" id="UP000642070">
    <property type="component" value="Unassembled WGS sequence"/>
</dbReference>
<dbReference type="Pfam" id="PF00797">
    <property type="entry name" value="Acetyltransf_2"/>
    <property type="match status" value="1"/>
</dbReference>
<comment type="similarity">
    <text evidence="1 2">Belongs to the arylamine N-acetyltransferase family.</text>
</comment>
<reference evidence="3" key="1">
    <citation type="journal article" date="2014" name="Int. J. Syst. Evol. Microbiol.">
        <title>Complete genome sequence of Corynebacterium casei LMG S-19264T (=DSM 44701T), isolated from a smear-ripened cheese.</title>
        <authorList>
            <consortium name="US DOE Joint Genome Institute (JGI-PGF)"/>
            <person name="Walter F."/>
            <person name="Albersmeier A."/>
            <person name="Kalinowski J."/>
            <person name="Ruckert C."/>
        </authorList>
    </citation>
    <scope>NUCLEOTIDE SEQUENCE</scope>
    <source>
        <strain evidence="3">JCM 19831</strain>
    </source>
</reference>
<evidence type="ECO:0000256" key="1">
    <source>
        <dbReference type="ARBA" id="ARBA00006547"/>
    </source>
</evidence>
<dbReference type="SUPFAM" id="SSF54001">
    <property type="entry name" value="Cysteine proteinases"/>
    <property type="match status" value="1"/>
</dbReference>
<accession>A0A917UA77</accession>
<dbReference type="InterPro" id="IPR001447">
    <property type="entry name" value="Arylamine_N-AcTrfase"/>
</dbReference>
<dbReference type="InterPro" id="IPR038765">
    <property type="entry name" value="Papain-like_cys_pep_sf"/>
</dbReference>
<organism evidence="3 4">
    <name type="scientific">Dactylosporangium sucinum</name>
    <dbReference type="NCBI Taxonomy" id="1424081"/>
    <lineage>
        <taxon>Bacteria</taxon>
        <taxon>Bacillati</taxon>
        <taxon>Actinomycetota</taxon>
        <taxon>Actinomycetes</taxon>
        <taxon>Micromonosporales</taxon>
        <taxon>Micromonosporaceae</taxon>
        <taxon>Dactylosporangium</taxon>
    </lineage>
</organism>
<dbReference type="PRINTS" id="PR01543">
    <property type="entry name" value="ANATRNSFRASE"/>
</dbReference>
<dbReference type="AlphaFoldDB" id="A0A917UA77"/>
<dbReference type="EMBL" id="BMPI01000063">
    <property type="protein sequence ID" value="GGM72052.1"/>
    <property type="molecule type" value="Genomic_DNA"/>
</dbReference>
<dbReference type="GO" id="GO:0016407">
    <property type="term" value="F:acetyltransferase activity"/>
    <property type="evidence" value="ECO:0007669"/>
    <property type="project" value="InterPro"/>
</dbReference>
<dbReference type="Gene3D" id="3.30.2140.10">
    <property type="entry name" value="Arylamine N-acetyltransferase"/>
    <property type="match status" value="1"/>
</dbReference>
<dbReference type="PANTHER" id="PTHR11786">
    <property type="entry name" value="N-HYDROXYARYLAMINE O-ACETYLTRANSFERASE"/>
    <property type="match status" value="1"/>
</dbReference>